<dbReference type="CDD" id="cd13860">
    <property type="entry name" value="CuRO_1_2dMco_1"/>
    <property type="match status" value="1"/>
</dbReference>
<feature type="compositionally biased region" description="Low complexity" evidence="4">
    <location>
        <begin position="446"/>
        <end position="474"/>
    </location>
</feature>
<feature type="domain" description="Plastocyanin-like" evidence="6">
    <location>
        <begin position="77"/>
        <end position="187"/>
    </location>
</feature>
<keyword evidence="1" id="KW-0479">Metal-binding</keyword>
<sequence>MLAATATAVAGGALHHNGIASAQDAASRPANANPGAALPPGEPGKDYNPVIVPNGWTLPYKIVDGVKVFHMVAEEVDHEFAPGLRARCWGYNGSVHGPCIEAVEGDRVRFFVTNRLGAATTVHWHGLIVPNGMDGVGGLSQKAIPPGETYAYEFTLRQNGTFMYHSHHDEMTQMGMGMVGMIVVHPRGVPPDQRPDRDFVLQTHEWAIKVGTNRPDPNVMTDFNVLTFNARAFPGTAPLVAKLGDKVRMRFGNLSAMDHHPIHLHGYYFKVTETDGGRIPEAGQWPETTVLVPVGSTRTVEFVADNLGDWAMHCHMTHHVMNQMGHGLPNMIGVDPAGLDDKIRKLLPDYMTMGQHGMGDMGDMGMAVPPNSIPMVGGKGPHDYITMGGMFTILKVRETLPNGDNADPGWYQDKPGDRSLPATAEQLQANGIAADGSTAPKPPPGIAAAARPKGNPSTGPTTRPTPAGTSPHQH</sequence>
<name>A0A7M2X3P7_9BACT</name>
<dbReference type="AlphaFoldDB" id="A0A7M2X3P7"/>
<dbReference type="InterPro" id="IPR045087">
    <property type="entry name" value="Cu-oxidase_fam"/>
</dbReference>
<keyword evidence="2" id="KW-0560">Oxidoreductase</keyword>
<dbReference type="PANTHER" id="PTHR11709">
    <property type="entry name" value="MULTI-COPPER OXIDASE"/>
    <property type="match status" value="1"/>
</dbReference>
<dbReference type="Gene3D" id="2.60.40.420">
    <property type="entry name" value="Cupredoxins - blue copper proteins"/>
    <property type="match status" value="1"/>
</dbReference>
<dbReference type="EMBL" id="CP063458">
    <property type="protein sequence ID" value="QOV92397.1"/>
    <property type="molecule type" value="Genomic_DNA"/>
</dbReference>
<dbReference type="InterPro" id="IPR011706">
    <property type="entry name" value="Cu-oxidase_C"/>
</dbReference>
<feature type="compositionally biased region" description="Low complexity" evidence="4">
    <location>
        <begin position="29"/>
        <end position="39"/>
    </location>
</feature>
<dbReference type="Proteomes" id="UP000593765">
    <property type="component" value="Chromosome"/>
</dbReference>
<protein>
    <submittedName>
        <fullName evidence="7">Copper oxidase</fullName>
    </submittedName>
</protein>
<evidence type="ECO:0000259" key="6">
    <source>
        <dbReference type="Pfam" id="PF07732"/>
    </source>
</evidence>
<dbReference type="GO" id="GO:0005507">
    <property type="term" value="F:copper ion binding"/>
    <property type="evidence" value="ECO:0007669"/>
    <property type="project" value="InterPro"/>
</dbReference>
<evidence type="ECO:0000313" key="8">
    <source>
        <dbReference type="Proteomes" id="UP000593765"/>
    </source>
</evidence>
<accession>A0A7M2X3P7</accession>
<dbReference type="SUPFAM" id="SSF49503">
    <property type="entry name" value="Cupredoxins"/>
    <property type="match status" value="2"/>
</dbReference>
<gene>
    <name evidence="7" type="ORF">IPV69_10730</name>
</gene>
<dbReference type="CDD" id="cd04202">
    <property type="entry name" value="CuRO_D2_2dMcoN_like"/>
    <property type="match status" value="1"/>
</dbReference>
<feature type="region of interest" description="Disordered" evidence="4">
    <location>
        <begin position="21"/>
        <end position="44"/>
    </location>
</feature>
<proteinExistence type="predicted"/>
<evidence type="ECO:0000256" key="1">
    <source>
        <dbReference type="ARBA" id="ARBA00022723"/>
    </source>
</evidence>
<organism evidence="7 8">
    <name type="scientific">Humisphaera borealis</name>
    <dbReference type="NCBI Taxonomy" id="2807512"/>
    <lineage>
        <taxon>Bacteria</taxon>
        <taxon>Pseudomonadati</taxon>
        <taxon>Planctomycetota</taxon>
        <taxon>Phycisphaerae</taxon>
        <taxon>Tepidisphaerales</taxon>
        <taxon>Tepidisphaeraceae</taxon>
        <taxon>Humisphaera</taxon>
    </lineage>
</organism>
<evidence type="ECO:0000259" key="5">
    <source>
        <dbReference type="Pfam" id="PF07731"/>
    </source>
</evidence>
<evidence type="ECO:0000256" key="4">
    <source>
        <dbReference type="SAM" id="MobiDB-lite"/>
    </source>
</evidence>
<dbReference type="PANTHER" id="PTHR11709:SF394">
    <property type="entry name" value="FI03373P-RELATED"/>
    <property type="match status" value="1"/>
</dbReference>
<keyword evidence="3" id="KW-0186">Copper</keyword>
<dbReference type="InterPro" id="IPR011707">
    <property type="entry name" value="Cu-oxidase-like_N"/>
</dbReference>
<keyword evidence="8" id="KW-1185">Reference proteome</keyword>
<evidence type="ECO:0000256" key="2">
    <source>
        <dbReference type="ARBA" id="ARBA00023002"/>
    </source>
</evidence>
<feature type="region of interest" description="Disordered" evidence="4">
    <location>
        <begin position="427"/>
        <end position="474"/>
    </location>
</feature>
<feature type="domain" description="Plastocyanin-like" evidence="5">
    <location>
        <begin position="213"/>
        <end position="326"/>
    </location>
</feature>
<dbReference type="RefSeq" id="WP_390884404.1">
    <property type="nucleotide sequence ID" value="NZ_CP063458.1"/>
</dbReference>
<dbReference type="GO" id="GO:0016491">
    <property type="term" value="F:oxidoreductase activity"/>
    <property type="evidence" value="ECO:0007669"/>
    <property type="project" value="UniProtKB-KW"/>
</dbReference>
<evidence type="ECO:0000313" key="7">
    <source>
        <dbReference type="EMBL" id="QOV92397.1"/>
    </source>
</evidence>
<dbReference type="Pfam" id="PF07731">
    <property type="entry name" value="Cu-oxidase_2"/>
    <property type="match status" value="1"/>
</dbReference>
<dbReference type="KEGG" id="hbs:IPV69_10730"/>
<dbReference type="Pfam" id="PF07732">
    <property type="entry name" value="Cu-oxidase_3"/>
    <property type="match status" value="1"/>
</dbReference>
<reference evidence="7 8" key="1">
    <citation type="submission" date="2020-10" db="EMBL/GenBank/DDBJ databases">
        <title>Wide distribution of Phycisphaera-like planctomycetes from WD2101 soil group in peatlands and genome analysis of the first cultivated representative.</title>
        <authorList>
            <person name="Dedysh S.N."/>
            <person name="Beletsky A.V."/>
            <person name="Ivanova A."/>
            <person name="Kulichevskaya I.S."/>
            <person name="Suzina N.E."/>
            <person name="Philippov D.A."/>
            <person name="Rakitin A.L."/>
            <person name="Mardanov A.V."/>
            <person name="Ravin N.V."/>
        </authorList>
    </citation>
    <scope>NUCLEOTIDE SEQUENCE [LARGE SCALE GENOMIC DNA]</scope>
    <source>
        <strain evidence="7 8">M1803</strain>
    </source>
</reference>
<evidence type="ECO:0000256" key="3">
    <source>
        <dbReference type="ARBA" id="ARBA00023008"/>
    </source>
</evidence>
<dbReference type="InterPro" id="IPR008972">
    <property type="entry name" value="Cupredoxin"/>
</dbReference>